<proteinExistence type="inferred from homology"/>
<dbReference type="PANTHER" id="PTHR48068">
    <property type="entry name" value="TAF9 RNA POLYMERASE II, TATA BOX-BINDING PROTEIN (TBP)-ASSOCIATED FACTOR"/>
    <property type="match status" value="1"/>
</dbReference>
<dbReference type="SUPFAM" id="SSF47113">
    <property type="entry name" value="Histone-fold"/>
    <property type="match status" value="1"/>
</dbReference>
<dbReference type="FunFam" id="1.10.20.10:FF:000018">
    <property type="entry name" value="Transcription initiation factor TFIID subunit 9"/>
    <property type="match status" value="1"/>
</dbReference>
<dbReference type="InterPro" id="IPR009072">
    <property type="entry name" value="Histone-fold"/>
</dbReference>
<keyword evidence="3" id="KW-0805">Transcription regulation</keyword>
<evidence type="ECO:0000313" key="7">
    <source>
        <dbReference type="EMBL" id="KAJ6635503.1"/>
    </source>
</evidence>
<evidence type="ECO:0000256" key="4">
    <source>
        <dbReference type="ARBA" id="ARBA00023163"/>
    </source>
</evidence>
<evidence type="ECO:0000256" key="5">
    <source>
        <dbReference type="ARBA" id="ARBA00023242"/>
    </source>
</evidence>
<evidence type="ECO:0000256" key="2">
    <source>
        <dbReference type="ARBA" id="ARBA00007646"/>
    </source>
</evidence>
<dbReference type="Gene3D" id="1.10.20.10">
    <property type="entry name" value="Histone, subunit A"/>
    <property type="match status" value="1"/>
</dbReference>
<keyword evidence="4" id="KW-0804">Transcription</keyword>
<dbReference type="GO" id="GO:0000124">
    <property type="term" value="C:SAGA complex"/>
    <property type="evidence" value="ECO:0007669"/>
    <property type="project" value="TreeGrafter"/>
</dbReference>
<dbReference type="GO" id="GO:0046982">
    <property type="term" value="F:protein heterodimerization activity"/>
    <property type="evidence" value="ECO:0007669"/>
    <property type="project" value="InterPro"/>
</dbReference>
<accession>A0A9Q0RX40</accession>
<evidence type="ECO:0000256" key="1">
    <source>
        <dbReference type="ARBA" id="ARBA00004123"/>
    </source>
</evidence>
<keyword evidence="5" id="KW-0539">Nucleus</keyword>
<dbReference type="AlphaFoldDB" id="A0A9Q0RX40"/>
<comment type="subcellular location">
    <subcellularLocation>
        <location evidence="1">Nucleus</location>
    </subcellularLocation>
</comment>
<dbReference type="InterPro" id="IPR003162">
    <property type="entry name" value="TFIID-31"/>
</dbReference>
<feature type="region of interest" description="Disordered" evidence="6">
    <location>
        <begin position="186"/>
        <end position="225"/>
    </location>
</feature>
<dbReference type="GO" id="GO:0016251">
    <property type="term" value="F:RNA polymerase II general transcription initiation factor activity"/>
    <property type="evidence" value="ECO:0007669"/>
    <property type="project" value="TreeGrafter"/>
</dbReference>
<organism evidence="7 8">
    <name type="scientific">Pseudolycoriella hygida</name>
    <dbReference type="NCBI Taxonomy" id="35572"/>
    <lineage>
        <taxon>Eukaryota</taxon>
        <taxon>Metazoa</taxon>
        <taxon>Ecdysozoa</taxon>
        <taxon>Arthropoda</taxon>
        <taxon>Hexapoda</taxon>
        <taxon>Insecta</taxon>
        <taxon>Pterygota</taxon>
        <taxon>Neoptera</taxon>
        <taxon>Endopterygota</taxon>
        <taxon>Diptera</taxon>
        <taxon>Nematocera</taxon>
        <taxon>Sciaroidea</taxon>
        <taxon>Sciaridae</taxon>
        <taxon>Pseudolycoriella</taxon>
    </lineage>
</organism>
<dbReference type="GO" id="GO:0051123">
    <property type="term" value="P:RNA polymerase II preinitiation complex assembly"/>
    <property type="evidence" value="ECO:0007669"/>
    <property type="project" value="TreeGrafter"/>
</dbReference>
<comment type="similarity">
    <text evidence="2">Belongs to the TAF9 family.</text>
</comment>
<evidence type="ECO:0000256" key="6">
    <source>
        <dbReference type="SAM" id="MobiDB-lite"/>
    </source>
</evidence>
<dbReference type="PANTHER" id="PTHR48068:SF4">
    <property type="entry name" value="TATA-BOX BINDING PROTEIN ASSOCIATED FACTOR 9"/>
    <property type="match status" value="1"/>
</dbReference>
<reference evidence="7" key="1">
    <citation type="submission" date="2022-07" db="EMBL/GenBank/DDBJ databases">
        <authorList>
            <person name="Trinca V."/>
            <person name="Uliana J.V.C."/>
            <person name="Torres T.T."/>
            <person name="Ward R.J."/>
            <person name="Monesi N."/>
        </authorList>
    </citation>
    <scope>NUCLEOTIDE SEQUENCE</scope>
    <source>
        <strain evidence="7">HSMRA1968</strain>
        <tissue evidence="7">Whole embryos</tissue>
    </source>
</reference>
<sequence>MASERERSKQTNPNKHIPKDAQVIMSILKELGITDYEPRVINQLLEFTYRYVTCILDDAKVYTNHAKKKVIDLDDVKLASQMVLDKSFTAPPPRDVLLELARGRNIAPLPLIKPHCGLRLPPDRYCLVAANYKLRAAAQNKKLTKSAIENRSTIKTQIKATPASAAKRPVANASKSQTVTIPKPVFKFSTTTKTVPSKVRTDVKPESDDVIEDSTNNKRKREDDD</sequence>
<dbReference type="OrthoDB" id="341924at2759"/>
<dbReference type="GO" id="GO:0003713">
    <property type="term" value="F:transcription coactivator activity"/>
    <property type="evidence" value="ECO:0007669"/>
    <property type="project" value="TreeGrafter"/>
</dbReference>
<dbReference type="Proteomes" id="UP001151699">
    <property type="component" value="Chromosome C"/>
</dbReference>
<dbReference type="GO" id="GO:0005669">
    <property type="term" value="C:transcription factor TFIID complex"/>
    <property type="evidence" value="ECO:0007669"/>
    <property type="project" value="TreeGrafter"/>
</dbReference>
<dbReference type="EMBL" id="WJQU01000004">
    <property type="protein sequence ID" value="KAJ6635503.1"/>
    <property type="molecule type" value="Genomic_DNA"/>
</dbReference>
<evidence type="ECO:0000313" key="8">
    <source>
        <dbReference type="Proteomes" id="UP001151699"/>
    </source>
</evidence>
<name>A0A9Q0RX40_9DIPT</name>
<protein>
    <submittedName>
        <fullName evidence="7">Transcription initiation factor TFIID subunit 9</fullName>
    </submittedName>
</protein>
<keyword evidence="8" id="KW-1185">Reference proteome</keyword>
<evidence type="ECO:0000256" key="3">
    <source>
        <dbReference type="ARBA" id="ARBA00023015"/>
    </source>
</evidence>
<dbReference type="InterPro" id="IPR051431">
    <property type="entry name" value="TFIID_subunit_9"/>
</dbReference>
<comment type="caution">
    <text evidence="7">The sequence shown here is derived from an EMBL/GenBank/DDBJ whole genome shotgun (WGS) entry which is preliminary data.</text>
</comment>
<gene>
    <name evidence="7" type="primary">e(y)1</name>
    <name evidence="7" type="ORF">Bhyg_14089</name>
</gene>
<dbReference type="Pfam" id="PF02291">
    <property type="entry name" value="TFIID-31kDa"/>
    <property type="match status" value="1"/>
</dbReference>
<dbReference type="CDD" id="cd07979">
    <property type="entry name" value="HFD_TAF9"/>
    <property type="match status" value="1"/>
</dbReference>